<dbReference type="Proteomes" id="UP000830167">
    <property type="component" value="Chromosome"/>
</dbReference>
<name>A0ABY4CNI3_9BACL</name>
<proteinExistence type="predicted"/>
<accession>A0ABY4CNI3</accession>
<organism evidence="1 2">
    <name type="scientific">Fodinisporobacter ferrooxydans</name>
    <dbReference type="NCBI Taxonomy" id="2901836"/>
    <lineage>
        <taxon>Bacteria</taxon>
        <taxon>Bacillati</taxon>
        <taxon>Bacillota</taxon>
        <taxon>Bacilli</taxon>
        <taxon>Bacillales</taxon>
        <taxon>Alicyclobacillaceae</taxon>
        <taxon>Fodinisporobacter</taxon>
    </lineage>
</organism>
<evidence type="ECO:0000313" key="1">
    <source>
        <dbReference type="EMBL" id="UOF90753.1"/>
    </source>
</evidence>
<reference evidence="1" key="1">
    <citation type="submission" date="2021-12" db="EMBL/GenBank/DDBJ databases">
        <title>Alicyclobacillaceae gen. nov., sp. nov., isolated from chalcocite enrichment system.</title>
        <authorList>
            <person name="Jiang Z."/>
        </authorList>
    </citation>
    <scope>NUCLEOTIDE SEQUENCE</scope>
    <source>
        <strain evidence="1">MYW30-H2</strain>
    </source>
</reference>
<dbReference type="EMBL" id="CP089291">
    <property type="protein sequence ID" value="UOF90753.1"/>
    <property type="molecule type" value="Genomic_DNA"/>
</dbReference>
<evidence type="ECO:0000313" key="2">
    <source>
        <dbReference type="Proteomes" id="UP000830167"/>
    </source>
</evidence>
<dbReference type="RefSeq" id="WP_347437453.1">
    <property type="nucleotide sequence ID" value="NZ_CP089291.1"/>
</dbReference>
<gene>
    <name evidence="1" type="ORF">LSG31_00275</name>
</gene>
<protein>
    <submittedName>
        <fullName evidence="1">Pyocin knob domain-containing protein</fullName>
    </submittedName>
</protein>
<sequence>MALYDVTNLTSGNQTDLNQIIDALSGNNDVGVIQAFAQISPPGALSAAINTSSGNLTGSYQYKVALLTGYWQGPAGTGTIHTQGNTSGGTTSNTVSPSAQQVNLTSIPVGGIGVVARVIYRTKANGSTYYQLVQINDNTTTSWTDTIADSALVTVMPTINTTGSYFSGDGSGLNPATISKAGVVKGSSSVLVAPDGTLSTNLYSVDSLFVQDLFGNTSVVLSGGVATKDGTVANQLDVTAADVYFSGGQHVNFAASQNGQFVTSVANTTYYLDYNSDGTTSWGTAHSTKAGYVPICQVTTDASGNISTVTDKRPTTVNLLTGAIGNVKFQNNVQASKFIGDGSQLTGITASQVGAIPTTAEAAANGVATLDATGNVPASQLGNVPVVPLASTTTPGKVQVSTAPVSGQNPVAVATTDPVYQNAARKDQANTFTANQTVNAILNATTLQQNGHVVWDNNNLPNPAQTNGSTFSDLVIGALMTSRLADQLQIGKNNTALSSASYAQGNIEVVTNDGSSPIIGFHREGYYAKAMYLHQDGSMRTMGSDGIDAKLWDSSNDGAGSGLDADLFRGLDAVTFNTDGGATGIAGTDLNTLTTTGFYNGNNLTNAPNGDTIDWFYIEVIRHVNTDGFCLQRATTLNASVDNVYYRLQKGGTWGAWKLMTSNLQTQPVASFSTTSTTYVTALSVTGKGRLLGLAGDAYTASEIIIDGVTVATSKYTDAALNTLAFSSNSSGWSPAGMFWDFTSSLQINIYTSNSSYATTIFYAYAKEV</sequence>
<keyword evidence="2" id="KW-1185">Reference proteome</keyword>
<dbReference type="CDD" id="cd19958">
    <property type="entry name" value="pyocin_knob"/>
    <property type="match status" value="1"/>
</dbReference>